<evidence type="ECO:0000256" key="1">
    <source>
        <dbReference type="SAM" id="MobiDB-lite"/>
    </source>
</evidence>
<comment type="caution">
    <text evidence="4">The sequence shown here is derived from an EMBL/GenBank/DDBJ whole genome shotgun (WGS) entry which is preliminary data.</text>
</comment>
<accession>A0A7U9KXD1</accession>
<evidence type="ECO:0000259" key="3">
    <source>
        <dbReference type="Pfam" id="PF21910"/>
    </source>
</evidence>
<feature type="compositionally biased region" description="Basic and acidic residues" evidence="1">
    <location>
        <begin position="58"/>
        <end position="71"/>
    </location>
</feature>
<dbReference type="Pfam" id="PF03644">
    <property type="entry name" value="Glyco_hydro_85"/>
    <property type="match status" value="1"/>
</dbReference>
<organism evidence="4 5">
    <name type="scientific">Streptomyces chrestomyceticus JCM 4735</name>
    <dbReference type="NCBI Taxonomy" id="1306181"/>
    <lineage>
        <taxon>Bacteria</taxon>
        <taxon>Bacillati</taxon>
        <taxon>Actinomycetota</taxon>
        <taxon>Actinomycetes</taxon>
        <taxon>Kitasatosporales</taxon>
        <taxon>Streptomycetaceae</taxon>
        <taxon>Streptomyces</taxon>
    </lineage>
</organism>
<evidence type="ECO:0000313" key="5">
    <source>
        <dbReference type="Proteomes" id="UP000287830"/>
    </source>
</evidence>
<dbReference type="EMBL" id="BHZC01000001">
    <property type="protein sequence ID" value="GCD37076.1"/>
    <property type="molecule type" value="Genomic_DNA"/>
</dbReference>
<reference evidence="4 5" key="1">
    <citation type="submission" date="2018-11" db="EMBL/GenBank/DDBJ databases">
        <title>Whole genome sequence of Streptomyces chrestomyceticus NBRC 13444(T).</title>
        <authorList>
            <person name="Komaki H."/>
            <person name="Tamura T."/>
        </authorList>
    </citation>
    <scope>NUCLEOTIDE SEQUENCE [LARGE SCALE GENOMIC DNA]</scope>
    <source>
        <strain evidence="4 5">NBRC 13444</strain>
    </source>
</reference>
<dbReference type="InterPro" id="IPR013783">
    <property type="entry name" value="Ig-like_fold"/>
</dbReference>
<evidence type="ECO:0000259" key="2">
    <source>
        <dbReference type="Pfam" id="PF03644"/>
    </source>
</evidence>
<name>A0A7U9KXD1_9ACTN</name>
<proteinExistence type="predicted"/>
<feature type="domain" description="Endo-beta-N-acetylglucosaminidase D-like D2" evidence="3">
    <location>
        <begin position="664"/>
        <end position="761"/>
    </location>
</feature>
<gene>
    <name evidence="4" type="ORF">OEIGOIKO_04859</name>
</gene>
<dbReference type="PANTHER" id="PTHR13246:SF1">
    <property type="entry name" value="CYTOSOLIC ENDO-BETA-N-ACETYLGLUCOSAMINIDASE"/>
    <property type="match status" value="1"/>
</dbReference>
<dbReference type="Gene3D" id="2.60.40.10">
    <property type="entry name" value="Immunoglobulins"/>
    <property type="match status" value="1"/>
</dbReference>
<dbReference type="Gene3D" id="2.60.120.260">
    <property type="entry name" value="Galactose-binding domain-like"/>
    <property type="match status" value="1"/>
</dbReference>
<protein>
    <submittedName>
        <fullName evidence="4">Endo-beta-N-acetylglucosaminidase</fullName>
    </submittedName>
</protein>
<dbReference type="InterPro" id="IPR032979">
    <property type="entry name" value="ENGase"/>
</dbReference>
<dbReference type="GO" id="GO:0005975">
    <property type="term" value="P:carbohydrate metabolic process"/>
    <property type="evidence" value="ECO:0007669"/>
    <property type="project" value="UniProtKB-ARBA"/>
</dbReference>
<feature type="compositionally biased region" description="Polar residues" evidence="1">
    <location>
        <begin position="1"/>
        <end position="10"/>
    </location>
</feature>
<dbReference type="InterPro" id="IPR005201">
    <property type="entry name" value="TIM_ENGase"/>
</dbReference>
<evidence type="ECO:0000313" key="4">
    <source>
        <dbReference type="EMBL" id="GCD37076.1"/>
    </source>
</evidence>
<feature type="region of interest" description="Disordered" evidence="1">
    <location>
        <begin position="1"/>
        <end position="93"/>
    </location>
</feature>
<dbReference type="Gene3D" id="3.20.20.80">
    <property type="entry name" value="Glycosidases"/>
    <property type="match status" value="1"/>
</dbReference>
<dbReference type="InterPro" id="IPR054110">
    <property type="entry name" value="EndoD-like_D2"/>
</dbReference>
<dbReference type="CDD" id="cd06547">
    <property type="entry name" value="GH85_ENGase"/>
    <property type="match status" value="1"/>
</dbReference>
<feature type="domain" description="Cytosolic endo-beta-N-acetylglucosaminidase TIM barrel" evidence="2">
    <location>
        <begin position="177"/>
        <end position="476"/>
    </location>
</feature>
<dbReference type="GO" id="GO:0033925">
    <property type="term" value="F:mannosyl-glycoprotein endo-beta-N-acetylglucosaminidase activity"/>
    <property type="evidence" value="ECO:0007669"/>
    <property type="project" value="InterPro"/>
</dbReference>
<dbReference type="Pfam" id="PF21910">
    <property type="entry name" value="GH85_C"/>
    <property type="match status" value="1"/>
</dbReference>
<dbReference type="PANTHER" id="PTHR13246">
    <property type="entry name" value="ENDO BETA N-ACETYLGLUCOSAMINIDASE"/>
    <property type="match status" value="1"/>
</dbReference>
<dbReference type="GO" id="GO:0005829">
    <property type="term" value="C:cytosol"/>
    <property type="evidence" value="ECO:0007669"/>
    <property type="project" value="UniProtKB-SubCell"/>
</dbReference>
<sequence length="761" mass="81772">MEEGSSNGRTTWRGAGSGPRRRTGLGTGRGPERGAPALPAETDRRGRGGRSGPGAAADIRERGRGRTDARPRSGGTAPKDPNALKTPKTSKAAGSLQPYASYWFPDSFPEGREPDPGAVWRSLKSWRPQDDADLPYNVATVPLAKRFAPVPANPTARTGQARISALVSFAGTAGNPSQGSPKADYYALSHWAYLDELVFWGGSSGEGVILAPNAPVTDAAHRNGVPVLGNVFLPPTAYGGELTWTRELVQKDALGRFPLADKLIQVARTYGFDGWFLNGETDGGDPALARQFADFVQALRKGAPELRITWYDAFNADGRVGWQGALNDKNAMFFQRGAEKLSDTVFVDFRWSASRLASSAAYARRLGRSPYELWAGVDVEASGWDARVNWDAFVPEGRDHVVSYGLYRPEWTRRSGEAPGPFHARDDQFWGGRNTDPSALAGPGSWRPAARTVADRSTVTSVPFATSFNTGHGTAWYEGGVRTGDTEWNHLGLQDRLPGRRWALWTDDGGGTFRRPAVGFDFGAAWRGGSSLLVDGTLDRPVTLELYRTRLPLRAGTVLEITHRADEGSAAVTVEAAVAYAEPAEAGGRPEFRRLPARIVRARRAVDGPGGWVTSIVRIGDAPGRTAYALGVRLSAPGGSPVRWRLGALAVHDGEPVAHKPAAPSAVQVAASRVTGDGTAELRLTWKPSAKAKAGPVPVRHYEVHQILPDGQRRFLGGTCGTAFYLPALRRTSGEPRTRPEVRAVGELYTASAAAAAVFTW</sequence>
<dbReference type="Proteomes" id="UP000287830">
    <property type="component" value="Unassembled WGS sequence"/>
</dbReference>
<dbReference type="AlphaFoldDB" id="A0A7U9KXD1"/>